<dbReference type="Gene3D" id="3.40.50.300">
    <property type="entry name" value="P-loop containing nucleotide triphosphate hydrolases"/>
    <property type="match status" value="1"/>
</dbReference>
<proteinExistence type="predicted"/>
<name>A0A1G2LWS5_9BACT</name>
<evidence type="ECO:0000313" key="2">
    <source>
        <dbReference type="Proteomes" id="UP000178116"/>
    </source>
</evidence>
<dbReference type="Proteomes" id="UP000178116">
    <property type="component" value="Unassembled WGS sequence"/>
</dbReference>
<organism evidence="1 2">
    <name type="scientific">Candidatus Tagabacteria bacterium RIFCSPLOWO2_01_FULL_42_9</name>
    <dbReference type="NCBI Taxonomy" id="1802296"/>
    <lineage>
        <taxon>Bacteria</taxon>
        <taxon>Candidatus Tagaibacteriota</taxon>
    </lineage>
</organism>
<gene>
    <name evidence="1" type="ORF">A3A10_01895</name>
</gene>
<dbReference type="AlphaFoldDB" id="A0A1G2LWS5"/>
<protein>
    <recommendedName>
        <fullName evidence="3">DNA polymerase III subunit delta</fullName>
    </recommendedName>
</protein>
<dbReference type="SUPFAM" id="SSF52540">
    <property type="entry name" value="P-loop containing nucleoside triphosphate hydrolases"/>
    <property type="match status" value="1"/>
</dbReference>
<dbReference type="InterPro" id="IPR027417">
    <property type="entry name" value="P-loop_NTPase"/>
</dbReference>
<sequence length="242" mass="27689">MARPAMPPILKVHLETGNFNPGYLLIGNSEDFSPLARKAASIILSCDEFSLDSHPDFFGRSFESFNKEDGRDLIQKIATKPILAEKKVFSLFFSSMAPEAAFAFSKILEEPPLSCHFFFLTNSAENLPKVFRSRLLNVFQNGSYKLSEESKIFWQKFLKSGPMERLNFSKNAVSDRRAALDFLNELEIILTERLKNENKASPAFNKIISSLEELKSTRQFFFDRSASYKMIIEHFSLTIPKF</sequence>
<accession>A0A1G2LWS5</accession>
<dbReference type="Pfam" id="PF13177">
    <property type="entry name" value="DNA_pol3_delta2"/>
    <property type="match status" value="1"/>
</dbReference>
<reference evidence="1 2" key="1">
    <citation type="journal article" date="2016" name="Nat. Commun.">
        <title>Thousands of microbial genomes shed light on interconnected biogeochemical processes in an aquifer system.</title>
        <authorList>
            <person name="Anantharaman K."/>
            <person name="Brown C.T."/>
            <person name="Hug L.A."/>
            <person name="Sharon I."/>
            <person name="Castelle C.J."/>
            <person name="Probst A.J."/>
            <person name="Thomas B.C."/>
            <person name="Singh A."/>
            <person name="Wilkins M.J."/>
            <person name="Karaoz U."/>
            <person name="Brodie E.L."/>
            <person name="Williams K.H."/>
            <person name="Hubbard S.S."/>
            <person name="Banfield J.F."/>
        </authorList>
    </citation>
    <scope>NUCLEOTIDE SEQUENCE [LARGE SCALE GENOMIC DNA]</scope>
</reference>
<evidence type="ECO:0008006" key="3">
    <source>
        <dbReference type="Google" id="ProtNLM"/>
    </source>
</evidence>
<comment type="caution">
    <text evidence="1">The sequence shown here is derived from an EMBL/GenBank/DDBJ whole genome shotgun (WGS) entry which is preliminary data.</text>
</comment>
<evidence type="ECO:0000313" key="1">
    <source>
        <dbReference type="EMBL" id="OHA15329.1"/>
    </source>
</evidence>
<dbReference type="EMBL" id="MHRA01000024">
    <property type="protein sequence ID" value="OHA15329.1"/>
    <property type="molecule type" value="Genomic_DNA"/>
</dbReference>